<gene>
    <name evidence="8" type="ORF">HAKA00212_LOCUS24538</name>
</gene>
<evidence type="ECO:0000256" key="1">
    <source>
        <dbReference type="ARBA" id="ARBA00000971"/>
    </source>
</evidence>
<dbReference type="PANTHER" id="PTHR43811:SF19">
    <property type="entry name" value="39 KDA FK506-BINDING NUCLEAR PROTEIN"/>
    <property type="match status" value="1"/>
</dbReference>
<dbReference type="PANTHER" id="PTHR43811">
    <property type="entry name" value="FKBP-TYPE PEPTIDYL-PROLYL CIS-TRANS ISOMERASE FKPA"/>
    <property type="match status" value="1"/>
</dbReference>
<keyword evidence="3 5" id="KW-0697">Rotamase</keyword>
<reference evidence="8" key="1">
    <citation type="submission" date="2021-01" db="EMBL/GenBank/DDBJ databases">
        <authorList>
            <person name="Corre E."/>
            <person name="Pelletier E."/>
            <person name="Niang G."/>
            <person name="Scheremetjew M."/>
            <person name="Finn R."/>
            <person name="Kale V."/>
            <person name="Holt S."/>
            <person name="Cochrane G."/>
            <person name="Meng A."/>
            <person name="Brown T."/>
            <person name="Cohen L."/>
        </authorList>
    </citation>
    <scope>NUCLEOTIDE SEQUENCE</scope>
    <source>
        <strain evidence="8">CCMP3107</strain>
    </source>
</reference>
<sequence>MKLLALLRSLVLLVFFANLGGAFKVQGSRREFVKELVESSSIVGAAALSFGSQAEAKGSRRVKNAPIETLENGIKYQEMAIGDGPSPKKGDRCAIHYSIYYNGMEVESSRDSSGLAATPLGFNMGERFNRNVPKSLQDAIYGMQVGGRRKVTIPGELAYGEAGYPPFIPKNAEVMFDISLWSVKPAGSNPNLTLPGQSNYF</sequence>
<dbReference type="SUPFAM" id="SSF54534">
    <property type="entry name" value="FKBP-like"/>
    <property type="match status" value="1"/>
</dbReference>
<dbReference type="AlphaFoldDB" id="A0A6T5QYZ8"/>
<name>A0A6T5QYZ8_HETAK</name>
<proteinExistence type="predicted"/>
<keyword evidence="4 5" id="KW-0413">Isomerase</keyword>
<protein>
    <recommendedName>
        <fullName evidence="2 5">peptidylprolyl isomerase</fullName>
        <ecNumber evidence="2 5">5.2.1.8</ecNumber>
    </recommendedName>
</protein>
<dbReference type="Pfam" id="PF00254">
    <property type="entry name" value="FKBP_C"/>
    <property type="match status" value="1"/>
</dbReference>
<dbReference type="EC" id="5.2.1.8" evidence="2 5"/>
<dbReference type="Gene3D" id="3.10.50.40">
    <property type="match status" value="1"/>
</dbReference>
<keyword evidence="6" id="KW-0732">Signal</keyword>
<comment type="catalytic activity">
    <reaction evidence="1 5">
        <text>[protein]-peptidylproline (omega=180) = [protein]-peptidylproline (omega=0)</text>
        <dbReference type="Rhea" id="RHEA:16237"/>
        <dbReference type="Rhea" id="RHEA-COMP:10747"/>
        <dbReference type="Rhea" id="RHEA-COMP:10748"/>
        <dbReference type="ChEBI" id="CHEBI:83833"/>
        <dbReference type="ChEBI" id="CHEBI:83834"/>
        <dbReference type="EC" id="5.2.1.8"/>
    </reaction>
</comment>
<organism evidence="8">
    <name type="scientific">Heterosigma akashiwo</name>
    <name type="common">Chromophytic alga</name>
    <name type="synonym">Heterosigma carterae</name>
    <dbReference type="NCBI Taxonomy" id="2829"/>
    <lineage>
        <taxon>Eukaryota</taxon>
        <taxon>Sar</taxon>
        <taxon>Stramenopiles</taxon>
        <taxon>Ochrophyta</taxon>
        <taxon>Raphidophyceae</taxon>
        <taxon>Chattonellales</taxon>
        <taxon>Chattonellaceae</taxon>
        <taxon>Heterosigma</taxon>
    </lineage>
</organism>
<accession>A0A6T5QYZ8</accession>
<evidence type="ECO:0000256" key="4">
    <source>
        <dbReference type="ARBA" id="ARBA00023235"/>
    </source>
</evidence>
<evidence type="ECO:0000313" key="8">
    <source>
        <dbReference type="EMBL" id="CAE0649004.1"/>
    </source>
</evidence>
<evidence type="ECO:0000256" key="3">
    <source>
        <dbReference type="ARBA" id="ARBA00023110"/>
    </source>
</evidence>
<dbReference type="PROSITE" id="PS50059">
    <property type="entry name" value="FKBP_PPIASE"/>
    <property type="match status" value="1"/>
</dbReference>
<dbReference type="InterPro" id="IPR046357">
    <property type="entry name" value="PPIase_dom_sf"/>
</dbReference>
<evidence type="ECO:0000259" key="7">
    <source>
        <dbReference type="PROSITE" id="PS50059"/>
    </source>
</evidence>
<evidence type="ECO:0000256" key="6">
    <source>
        <dbReference type="SAM" id="SignalP"/>
    </source>
</evidence>
<evidence type="ECO:0000256" key="2">
    <source>
        <dbReference type="ARBA" id="ARBA00013194"/>
    </source>
</evidence>
<dbReference type="EMBL" id="HBIU01055839">
    <property type="protein sequence ID" value="CAE0649004.1"/>
    <property type="molecule type" value="Transcribed_RNA"/>
</dbReference>
<dbReference type="InterPro" id="IPR001179">
    <property type="entry name" value="PPIase_FKBP_dom"/>
</dbReference>
<feature type="chain" id="PRO_5030159689" description="peptidylprolyl isomerase" evidence="6">
    <location>
        <begin position="23"/>
        <end position="201"/>
    </location>
</feature>
<feature type="signal peptide" evidence="6">
    <location>
        <begin position="1"/>
        <end position="22"/>
    </location>
</feature>
<feature type="domain" description="PPIase FKBP-type" evidence="7">
    <location>
        <begin position="90"/>
        <end position="184"/>
    </location>
</feature>
<dbReference type="GO" id="GO:0003755">
    <property type="term" value="F:peptidyl-prolyl cis-trans isomerase activity"/>
    <property type="evidence" value="ECO:0007669"/>
    <property type="project" value="UniProtKB-KW"/>
</dbReference>
<evidence type="ECO:0000256" key="5">
    <source>
        <dbReference type="PROSITE-ProRule" id="PRU00277"/>
    </source>
</evidence>